<accession>T1A4V2</accession>
<dbReference type="AlphaFoldDB" id="T1A4V2"/>
<reference evidence="2" key="2">
    <citation type="journal article" date="2014" name="ISME J.">
        <title>Microbial stratification in low pH oxic and suboxic macroscopic growths along an acid mine drainage.</title>
        <authorList>
            <person name="Mendez-Garcia C."/>
            <person name="Mesa V."/>
            <person name="Sprenger R.R."/>
            <person name="Richter M."/>
            <person name="Diez M.S."/>
            <person name="Solano J."/>
            <person name="Bargiela R."/>
            <person name="Golyshina O.V."/>
            <person name="Manteca A."/>
            <person name="Ramos J.L."/>
            <person name="Gallego J.R."/>
            <person name="Llorente I."/>
            <person name="Martins Dos Santos V.A."/>
            <person name="Jensen O.N."/>
            <person name="Pelaez A.I."/>
            <person name="Sanchez J."/>
            <person name="Ferrer M."/>
        </authorList>
    </citation>
    <scope>NUCLEOTIDE SEQUENCE</scope>
</reference>
<organism evidence="2">
    <name type="scientific">mine drainage metagenome</name>
    <dbReference type="NCBI Taxonomy" id="410659"/>
    <lineage>
        <taxon>unclassified sequences</taxon>
        <taxon>metagenomes</taxon>
        <taxon>ecological metagenomes</taxon>
    </lineage>
</organism>
<dbReference type="PANTHER" id="PTHR33498">
    <property type="entry name" value="TRANSPOSASE FOR INSERTION SEQUENCE ELEMENT IS1557"/>
    <property type="match status" value="1"/>
</dbReference>
<name>T1A4V2_9ZZZZ</name>
<feature type="non-terminal residue" evidence="2">
    <location>
        <position position="1"/>
    </location>
</feature>
<dbReference type="InterPro" id="IPR002560">
    <property type="entry name" value="Transposase_DDE"/>
</dbReference>
<dbReference type="NCBIfam" id="NF033550">
    <property type="entry name" value="transpos_ISL3"/>
    <property type="match status" value="1"/>
</dbReference>
<sequence length="276" mass="32408">EQMTNDYKLFLGRWARRLSWSETAQVFRTSWDTVYRAVSYMVEYGLKHRSLEGITQLGIDEIAVFKGHKYLTMVYQLNAGVRRLLWCGSDRKTDTLLTFFKEFGQERCDRIEYLCTDMWAPFLDAIRQCAPKALNILDRFHIMKKFGEAIDQIRREEHKAFKAEGESVLEKARWALLKRPENLTENQTARLADLLKLNIQSVKAYLLREDFQRFWEFKNASVAGRFLDSWCKRTMRTKLEPMKKVAKMLQNHKPLIMNWFAAKGTLSSGAVEGLNL</sequence>
<comment type="caution">
    <text evidence="2">The sequence shown here is derived from an EMBL/GenBank/DDBJ whole genome shotgun (WGS) entry which is preliminary data.</text>
</comment>
<reference evidence="2" key="1">
    <citation type="submission" date="2013-08" db="EMBL/GenBank/DDBJ databases">
        <authorList>
            <person name="Mendez C."/>
            <person name="Richter M."/>
            <person name="Ferrer M."/>
            <person name="Sanchez J."/>
        </authorList>
    </citation>
    <scope>NUCLEOTIDE SEQUENCE</scope>
</reference>
<dbReference type="InterPro" id="IPR047951">
    <property type="entry name" value="Transpos_ISL3"/>
</dbReference>
<evidence type="ECO:0000259" key="1">
    <source>
        <dbReference type="Pfam" id="PF01610"/>
    </source>
</evidence>
<proteinExistence type="predicted"/>
<feature type="domain" description="Transposase IS204/IS1001/IS1096/IS1165 DDE" evidence="1">
    <location>
        <begin position="57"/>
        <end position="275"/>
    </location>
</feature>
<protein>
    <submittedName>
        <fullName evidence="2">Transposase IS204/IS1001/IS1096/IS1165 family protein</fullName>
    </submittedName>
</protein>
<evidence type="ECO:0000313" key="2">
    <source>
        <dbReference type="EMBL" id="EQD51992.1"/>
    </source>
</evidence>
<dbReference type="PANTHER" id="PTHR33498:SF1">
    <property type="entry name" value="TRANSPOSASE FOR INSERTION SEQUENCE ELEMENT IS1557"/>
    <property type="match status" value="1"/>
</dbReference>
<dbReference type="Pfam" id="PF01610">
    <property type="entry name" value="DDE_Tnp_ISL3"/>
    <property type="match status" value="1"/>
</dbReference>
<gene>
    <name evidence="2" type="ORF">B1B_10775</name>
</gene>
<feature type="non-terminal residue" evidence="2">
    <location>
        <position position="276"/>
    </location>
</feature>
<dbReference type="EMBL" id="AUZY01006991">
    <property type="protein sequence ID" value="EQD51992.1"/>
    <property type="molecule type" value="Genomic_DNA"/>
</dbReference>